<proteinExistence type="predicted"/>
<dbReference type="AlphaFoldDB" id="A0A821PJ20"/>
<evidence type="ECO:0000313" key="2">
    <source>
        <dbReference type="Proteomes" id="UP000663848"/>
    </source>
</evidence>
<accession>A0A821PJ20</accession>
<dbReference type="Proteomes" id="UP000663848">
    <property type="component" value="Unassembled WGS sequence"/>
</dbReference>
<protein>
    <submittedName>
        <fullName evidence="1">Uncharacterized protein</fullName>
    </submittedName>
</protein>
<dbReference type="EMBL" id="CAJOBR010005064">
    <property type="protein sequence ID" value="CAF4805590.1"/>
    <property type="molecule type" value="Genomic_DNA"/>
</dbReference>
<name>A0A821PJ20_9BILA</name>
<sequence length="76" mass="9009">MYSKNKYRTTVCVHEIQKDRDVSGHLVSHGIWEEHLVTRFIRILSTYKQYSFIDIGANLERLEMNKAVLEASIRRN</sequence>
<organism evidence="1 2">
    <name type="scientific">Rotaria socialis</name>
    <dbReference type="NCBI Taxonomy" id="392032"/>
    <lineage>
        <taxon>Eukaryota</taxon>
        <taxon>Metazoa</taxon>
        <taxon>Spiralia</taxon>
        <taxon>Gnathifera</taxon>
        <taxon>Rotifera</taxon>
        <taxon>Eurotatoria</taxon>
        <taxon>Bdelloidea</taxon>
        <taxon>Philodinida</taxon>
        <taxon>Philodinidae</taxon>
        <taxon>Rotaria</taxon>
    </lineage>
</organism>
<comment type="caution">
    <text evidence="1">The sequence shown here is derived from an EMBL/GenBank/DDBJ whole genome shotgun (WGS) entry which is preliminary data.</text>
</comment>
<evidence type="ECO:0000313" key="1">
    <source>
        <dbReference type="EMBL" id="CAF4805590.1"/>
    </source>
</evidence>
<gene>
    <name evidence="1" type="ORF">QYT958_LOCUS24145</name>
</gene>
<reference evidence="1" key="1">
    <citation type="submission" date="2021-02" db="EMBL/GenBank/DDBJ databases">
        <authorList>
            <person name="Nowell W R."/>
        </authorList>
    </citation>
    <scope>NUCLEOTIDE SEQUENCE</scope>
</reference>